<dbReference type="PANTHER" id="PTHR21456:SF1">
    <property type="entry name" value="C2 NT-TYPE DOMAIN-CONTAINING PROTEIN"/>
    <property type="match status" value="1"/>
</dbReference>
<evidence type="ECO:0000256" key="1">
    <source>
        <dbReference type="SAM" id="MobiDB-lite"/>
    </source>
</evidence>
<organism evidence="2 3">
    <name type="scientific">Asbolus verrucosus</name>
    <name type="common">Desert ironclad beetle</name>
    <dbReference type="NCBI Taxonomy" id="1661398"/>
    <lineage>
        <taxon>Eukaryota</taxon>
        <taxon>Metazoa</taxon>
        <taxon>Ecdysozoa</taxon>
        <taxon>Arthropoda</taxon>
        <taxon>Hexapoda</taxon>
        <taxon>Insecta</taxon>
        <taxon>Pterygota</taxon>
        <taxon>Neoptera</taxon>
        <taxon>Endopterygota</taxon>
        <taxon>Coleoptera</taxon>
        <taxon>Polyphaga</taxon>
        <taxon>Cucujiformia</taxon>
        <taxon>Tenebrionidae</taxon>
        <taxon>Pimeliinae</taxon>
        <taxon>Asbolus</taxon>
    </lineage>
</organism>
<reference evidence="2 3" key="1">
    <citation type="submission" date="2017-03" db="EMBL/GenBank/DDBJ databases">
        <title>Genome of the blue death feigning beetle - Asbolus verrucosus.</title>
        <authorList>
            <person name="Rider S.D."/>
        </authorList>
    </citation>
    <scope>NUCLEOTIDE SEQUENCE [LARGE SCALE GENOMIC DNA]</scope>
    <source>
        <strain evidence="2">Butters</strain>
        <tissue evidence="2">Head and leg muscle</tissue>
    </source>
</reference>
<feature type="compositionally biased region" description="Low complexity" evidence="1">
    <location>
        <begin position="256"/>
        <end position="265"/>
    </location>
</feature>
<dbReference type="OrthoDB" id="3365224at2759"/>
<sequence length="364" mass="40265">ALSHRHIRKQNGNSCPSTSNFVRVNTYPNRIRIPTTIIHEDVFSTPLEVPLRHFQHTQAKSPENGFLQDDNETSLYFTPNGYQKQMSNVSGSSTEEYKTPDDSLDIKTDLFSQKFNELQKSSSTSLVELNVPSNESLLLLDNNRLSLDNPVKTKSVNDGVLRSKSEFEIPRVSPIQKSERRFPGGFFKSELSAFLTPILKRKNLIGSHSTPNGGQPKVPNSPVPKPDMHSLPESRTTSLNSLRSGTATNEGHQNPSSSSLVLSETGSLDRAKAAYERRKKTQIQDSDTGVVSGRVENTRVNANRLIAEILKDTNLEQADDSAETSGLQLFIAKDGTAALGNHEVKSQMSTGVQVFKQVVMDDNR</sequence>
<dbReference type="EMBL" id="QDEB01027355">
    <property type="protein sequence ID" value="RZC40277.1"/>
    <property type="molecule type" value="Genomic_DNA"/>
</dbReference>
<feature type="non-terminal residue" evidence="2">
    <location>
        <position position="364"/>
    </location>
</feature>
<protein>
    <submittedName>
        <fullName evidence="2">Uncharacterized protein</fullName>
    </submittedName>
</protein>
<feature type="region of interest" description="Disordered" evidence="1">
    <location>
        <begin position="205"/>
        <end position="265"/>
    </location>
</feature>
<dbReference type="STRING" id="1661398.A0A482W6C8"/>
<evidence type="ECO:0000313" key="3">
    <source>
        <dbReference type="Proteomes" id="UP000292052"/>
    </source>
</evidence>
<dbReference type="Proteomes" id="UP000292052">
    <property type="component" value="Unassembled WGS sequence"/>
</dbReference>
<comment type="caution">
    <text evidence="2">The sequence shown here is derived from an EMBL/GenBank/DDBJ whole genome shotgun (WGS) entry which is preliminary data.</text>
</comment>
<gene>
    <name evidence="2" type="ORF">BDFB_001801</name>
</gene>
<name>A0A482W6C8_ASBVE</name>
<feature type="compositionally biased region" description="Polar residues" evidence="1">
    <location>
        <begin position="233"/>
        <end position="255"/>
    </location>
</feature>
<dbReference type="AlphaFoldDB" id="A0A482W6C8"/>
<proteinExistence type="predicted"/>
<accession>A0A482W6C8</accession>
<dbReference type="InterPro" id="IPR039931">
    <property type="entry name" value="EEIG1/2-like"/>
</dbReference>
<evidence type="ECO:0000313" key="2">
    <source>
        <dbReference type="EMBL" id="RZC40277.1"/>
    </source>
</evidence>
<dbReference type="PANTHER" id="PTHR21456">
    <property type="entry name" value="FAMILY WITH SEQUENCE SIMILARITY 102"/>
    <property type="match status" value="1"/>
</dbReference>
<keyword evidence="3" id="KW-1185">Reference proteome</keyword>
<feature type="non-terminal residue" evidence="2">
    <location>
        <position position="1"/>
    </location>
</feature>